<evidence type="ECO:0000313" key="2">
    <source>
        <dbReference type="Proteomes" id="UP001054945"/>
    </source>
</evidence>
<sequence length="107" mass="12201">MRVHLKIFFCLRKSEPTIYWCRLSKKRCLLTGSDHHQISNSNSDQIHHQISCGLKRVTHAICGFELEFLCNLVACLHWSAIGKAITITTSFHSLITVAMLGFNDRSN</sequence>
<comment type="caution">
    <text evidence="1">The sequence shown here is derived from an EMBL/GenBank/DDBJ whole genome shotgun (WGS) entry which is preliminary data.</text>
</comment>
<evidence type="ECO:0000313" key="1">
    <source>
        <dbReference type="EMBL" id="GIY93339.1"/>
    </source>
</evidence>
<dbReference type="AlphaFoldDB" id="A0AAV4XFF4"/>
<reference evidence="1 2" key="1">
    <citation type="submission" date="2021-06" db="EMBL/GenBank/DDBJ databases">
        <title>Caerostris extrusa draft genome.</title>
        <authorList>
            <person name="Kono N."/>
            <person name="Arakawa K."/>
        </authorList>
    </citation>
    <scope>NUCLEOTIDE SEQUENCE [LARGE SCALE GENOMIC DNA]</scope>
</reference>
<protein>
    <submittedName>
        <fullName evidence="1">Uncharacterized protein</fullName>
    </submittedName>
</protein>
<dbReference type="Proteomes" id="UP001054945">
    <property type="component" value="Unassembled WGS sequence"/>
</dbReference>
<organism evidence="1 2">
    <name type="scientific">Caerostris extrusa</name>
    <name type="common">Bark spider</name>
    <name type="synonym">Caerostris bankana</name>
    <dbReference type="NCBI Taxonomy" id="172846"/>
    <lineage>
        <taxon>Eukaryota</taxon>
        <taxon>Metazoa</taxon>
        <taxon>Ecdysozoa</taxon>
        <taxon>Arthropoda</taxon>
        <taxon>Chelicerata</taxon>
        <taxon>Arachnida</taxon>
        <taxon>Araneae</taxon>
        <taxon>Araneomorphae</taxon>
        <taxon>Entelegynae</taxon>
        <taxon>Araneoidea</taxon>
        <taxon>Araneidae</taxon>
        <taxon>Caerostris</taxon>
    </lineage>
</organism>
<name>A0AAV4XFF4_CAEEX</name>
<gene>
    <name evidence="1" type="ORF">CEXT_480341</name>
</gene>
<keyword evidence="2" id="KW-1185">Reference proteome</keyword>
<accession>A0AAV4XFF4</accession>
<dbReference type="EMBL" id="BPLR01000259">
    <property type="protein sequence ID" value="GIY93339.1"/>
    <property type="molecule type" value="Genomic_DNA"/>
</dbReference>
<proteinExistence type="predicted"/>